<dbReference type="InterPro" id="IPR018565">
    <property type="entry name" value="Nkp2/Cnl2"/>
</dbReference>
<evidence type="ECO:0000256" key="1">
    <source>
        <dbReference type="SAM" id="Coils"/>
    </source>
</evidence>
<dbReference type="Pfam" id="PF09447">
    <property type="entry name" value="Cnl2_NKP2"/>
    <property type="match status" value="1"/>
</dbReference>
<dbReference type="PANTHER" id="PTHR28064">
    <property type="entry name" value="INNER KINETOCHORE SUBUNIT NKP2"/>
    <property type="match status" value="1"/>
</dbReference>
<evidence type="ECO:0000313" key="3">
    <source>
        <dbReference type="Proteomes" id="UP000028524"/>
    </source>
</evidence>
<dbReference type="AlphaFoldDB" id="A0A084QIL8"/>
<evidence type="ECO:0000313" key="2">
    <source>
        <dbReference type="EMBL" id="KFA63803.1"/>
    </source>
</evidence>
<name>A0A084QIL8_STAC4</name>
<dbReference type="OrthoDB" id="2311687at2759"/>
<dbReference type="InParanoid" id="A0A084QIL8"/>
<dbReference type="GO" id="GO:0007059">
    <property type="term" value="P:chromosome segregation"/>
    <property type="evidence" value="ECO:0007669"/>
    <property type="project" value="TreeGrafter"/>
</dbReference>
<dbReference type="Proteomes" id="UP000028524">
    <property type="component" value="Unassembled WGS sequence"/>
</dbReference>
<keyword evidence="3" id="KW-1185">Reference proteome</keyword>
<organism evidence="2 3">
    <name type="scientific">Stachybotrys chlorohalonatus (strain IBT 40285)</name>
    <dbReference type="NCBI Taxonomy" id="1283841"/>
    <lineage>
        <taxon>Eukaryota</taxon>
        <taxon>Fungi</taxon>
        <taxon>Dikarya</taxon>
        <taxon>Ascomycota</taxon>
        <taxon>Pezizomycotina</taxon>
        <taxon>Sordariomycetes</taxon>
        <taxon>Hypocreomycetidae</taxon>
        <taxon>Hypocreales</taxon>
        <taxon>Stachybotryaceae</taxon>
        <taxon>Stachybotrys</taxon>
    </lineage>
</organism>
<proteinExistence type="predicted"/>
<dbReference type="PANTHER" id="PTHR28064:SF1">
    <property type="entry name" value="INNER KINETOCHORE SUBUNIT NKP2"/>
    <property type="match status" value="1"/>
</dbReference>
<protein>
    <recommendedName>
        <fullName evidence="4">Cnl2/NKP2 family protein</fullName>
    </recommendedName>
</protein>
<reference evidence="2 3" key="1">
    <citation type="journal article" date="2014" name="BMC Genomics">
        <title>Comparative genome sequencing reveals chemotype-specific gene clusters in the toxigenic black mold Stachybotrys.</title>
        <authorList>
            <person name="Semeiks J."/>
            <person name="Borek D."/>
            <person name="Otwinowski Z."/>
            <person name="Grishin N.V."/>
        </authorList>
    </citation>
    <scope>NUCLEOTIDE SEQUENCE [LARGE SCALE GENOMIC DNA]</scope>
    <source>
        <strain evidence="2 3">IBT 40285</strain>
    </source>
</reference>
<dbReference type="STRING" id="1283841.A0A084QIL8"/>
<accession>A0A084QIL8</accession>
<dbReference type="EMBL" id="KL660721">
    <property type="protein sequence ID" value="KFA63803.1"/>
    <property type="molecule type" value="Genomic_DNA"/>
</dbReference>
<keyword evidence="1" id="KW-0175">Coiled coil</keyword>
<dbReference type="GO" id="GO:0031511">
    <property type="term" value="C:Mis6-Sim4 complex"/>
    <property type="evidence" value="ECO:0007669"/>
    <property type="project" value="TreeGrafter"/>
</dbReference>
<evidence type="ECO:0008006" key="4">
    <source>
        <dbReference type="Google" id="ProtNLM"/>
    </source>
</evidence>
<gene>
    <name evidence="2" type="ORF">S40285_01943</name>
</gene>
<feature type="coiled-coil region" evidence="1">
    <location>
        <begin position="118"/>
        <end position="148"/>
    </location>
</feature>
<dbReference type="HOGENOM" id="CLU_077446_2_0_1"/>
<dbReference type="OMA" id="REQDMDR"/>
<sequence>MAPTESDILTNFLLQPAGLTSITTLQQFESLFPSALHGSPQLRSLFRDLQSQRNAVVDLVAANIATEVKRGVVMRREVVRAKREAEQEEVDGELEVQRALFGDASGVKSAKHTLTSIIPDLDNAANALEAEIEKLKEEEAALTETVKQTVGGLSDLRYGKFANSHLKDEVLAGLTSLQDACADKH</sequence>